<evidence type="ECO:0000313" key="6">
    <source>
        <dbReference type="EMBL" id="TRY17840.1"/>
    </source>
</evidence>
<dbReference type="SUPFAM" id="SSF63825">
    <property type="entry name" value="YWTD domain"/>
    <property type="match status" value="1"/>
</dbReference>
<dbReference type="SMART" id="SM00060">
    <property type="entry name" value="FN3"/>
    <property type="match status" value="3"/>
</dbReference>
<proteinExistence type="predicted"/>
<keyword evidence="3" id="KW-0624">Polysaccharide degradation</keyword>
<dbReference type="OrthoDB" id="5241356at2"/>
<dbReference type="SUPFAM" id="SSF49265">
    <property type="entry name" value="Fibronectin type III"/>
    <property type="match status" value="2"/>
</dbReference>
<dbReference type="RefSeq" id="WP_143938580.1">
    <property type="nucleotide sequence ID" value="NZ_VKKG01000004.1"/>
</dbReference>
<keyword evidence="4" id="KW-0812">Transmembrane</keyword>
<dbReference type="Gene3D" id="2.60.40.10">
    <property type="entry name" value="Immunoglobulins"/>
    <property type="match status" value="3"/>
</dbReference>
<feature type="transmembrane region" description="Helical" evidence="4">
    <location>
        <begin position="27"/>
        <end position="45"/>
    </location>
</feature>
<feature type="domain" description="Fibronectin type-III" evidence="5">
    <location>
        <begin position="1585"/>
        <end position="1687"/>
    </location>
</feature>
<dbReference type="InterPro" id="IPR036116">
    <property type="entry name" value="FN3_sf"/>
</dbReference>
<dbReference type="Gene3D" id="2.60.40.2810">
    <property type="match status" value="2"/>
</dbReference>
<evidence type="ECO:0000256" key="1">
    <source>
        <dbReference type="ARBA" id="ARBA00022737"/>
    </source>
</evidence>
<dbReference type="EMBL" id="VKKG01000004">
    <property type="protein sequence ID" value="TRY17840.1"/>
    <property type="molecule type" value="Genomic_DNA"/>
</dbReference>
<dbReference type="Pfam" id="PF00041">
    <property type="entry name" value="fn3"/>
    <property type="match status" value="2"/>
</dbReference>
<keyword evidence="1" id="KW-0677">Repeat</keyword>
<evidence type="ECO:0000256" key="3">
    <source>
        <dbReference type="ARBA" id="ARBA00023326"/>
    </source>
</evidence>
<keyword evidence="7" id="KW-1185">Reference proteome</keyword>
<protein>
    <submittedName>
        <fullName evidence="6">Tandem-95 repeat protein</fullName>
    </submittedName>
</protein>
<dbReference type="GO" id="GO:0016798">
    <property type="term" value="F:hydrolase activity, acting on glycosyl bonds"/>
    <property type="evidence" value="ECO:0007669"/>
    <property type="project" value="UniProtKB-KW"/>
</dbReference>
<dbReference type="Proteomes" id="UP000317638">
    <property type="component" value="Unassembled WGS sequence"/>
</dbReference>
<reference evidence="6 7" key="1">
    <citation type="submission" date="2019-07" db="EMBL/GenBank/DDBJ databases">
        <authorList>
            <person name="Zhou L.-Y."/>
        </authorList>
    </citation>
    <scope>NUCLEOTIDE SEQUENCE [LARGE SCALE GENOMIC DNA]</scope>
    <source>
        <strain evidence="6 7">YIM 101269</strain>
    </source>
</reference>
<keyword evidence="4" id="KW-0472">Membrane</keyword>
<sequence>MAEQQEQSEKHLSRSARLVGRFVRRSWQAITVGLLVVALGVLAFLSPGLVQADVHLDEGTVYAAKRDTGLIGSVNAQIDELAAATAVGDSEFAILQDEDLVLVHGLRSSTLVQYNPARNRMESPVQLPSDADVQLAGGTLLVVNSDNGRVWYGGPETVLAYDFQKQKADLEVGEFGAATLTASGAVIGLDVDRSVLVRRSGAESTVETALPFTLSGDIGSVALSAVGDQAVVLDRQSGRIWVEGTDDVFEVSGASTAELVPAAPDALGGQDNADAIYATQAGLIALTPDGPRSLSGQLDGAPVQPVQVHDCVYAVFGEQFVKQCRGAEPLVRDIPGLGGDPLLSFIVNRSTVALNDAANGTIWMVDKDMLRITDWERVVPPQDDEVDDIQQTETIIPPDRSQPNQDPIAQDDTLAARAGRSTILTVLDNDTDPDGDVLTVSAPAELTGATLQTVRGGSGLQITVDLETTGTLTFSYTVDDGRGGKDSANVTVRVLPADPNLENNAPFKHSLAQPITIQLGQTVTKRVLLDWRDPEGDSLILVDAWLPPEAEDEVSFTPDGQVTFLDIGKTTGTKTVNVRVSDGYAESEGEMVVVVTDDTVAPIAYGDFETATAGKTVTIDPLANDVGANLALTEIEVAEDCGCVTKPNYREGWFTFNAETPGTYYVTYKVSNGPIALGLVRIDVRAETTDHAPVAALDVALLPPGGSVVVDPVLNDTDEDGDVLVVQSVSQQPGLQVVLERRHLVTITAQHTPEAPVTLNYRLSDGKHSVLGTIIVIPTPTTGSVQPLAERDEVRVRAGSTQAVNVLANDSSPIGLALTLDELVENPLEDRAWIDGQFINVSVPAGAQAANTNLTYQIRDADGAIASTQLRVTIVSEDAQNEPPVPRQVVERVLAGTTSRLAIPLEGIDPNGDAVRLVGLGSGPQLGRVLATGDGWMSYEAFPSSEGTDVFEYQVIDAFGAIGTGEIRVGVAPAGPDNSAPTGVPDEIRTRPGRHVQIPALRNDVDVDGDGIGYTASDPVEIDGIPDVEVVEDREITFLAPEEPGTYVGKYYIEDSRGASGSGDLTVVVDPEAPLLAPETRDDLVSVSAVIGKDWVEVDALANDFDPDGPREELTISVPTDGVPEEEAARPSDDGRMVTAPVTDRMQQIRYVVTDAEGNSDIGLILLPGRNDSVPVLRDPDYVLEAVAGQPSPIDINGLVAGTAGRTVRLTGVDSVSATHGRALPGAQRIEYTPDLAYEGPASVVFEVADVVAEGDKSAKRAYVSVPVKVLPAPNRPDGGADEIETAKSSPELIGSQPHLLVGPGEGDARIDLMPLFRDPDGDSFYFDNFAHSEGDQSIEWNVSGDGSKLYASTAVDTPPGTRRTISAEVIDASNARTPFTIQLEVTSSTRPLATAVTDVVDEAIAGSEFPVAVLLNDKSNLLTDQSLTLVPGSARVINGAGTASTDGDSVVIRPADGFVGTLTASYTIEDATKDPNRRVDGTIRVTVKDVPSRPGAPRDGVAGNGQVTFTYTPGSSNGFEIMSRNVVAINASGATVASTQCPSTTCTVTGLPNGQPYQFQVVEVNQAGASDPSPLSAPYTPDVRPNAPAAPIVAFGDQQLIVNWSPPTWENPSNPGSPVDRYTLALLDEAGNQVDQRTGLAPSPTTFTWTGLTNGTRYRFKILAGNKAGESPYSEASAVNWPAAPPSAPPSIVATATENPLGGAFEVAWAAAGIEPNGDPVTEFLVTPIGQSGPRTDFAKVVPVNGAATQTVLVEGLGQVPYKFQVTARNKAGHGAAATTPNWQTAWELPRIESYNVNAVAGGIQMYVRTNFSGREEANPQMQYRLNGGSWQSYPTDGHVGGLVNGRTYDVELRLIIVGDRASAVVGKNDVMPRSAAPVFPGVDASSLRNLGWERGYYIAMDRPESLEESGGWDLDGYRYKCAVADEWKACDPDGWTNTYAFVVDNGAVGGGTTVVFGVRYGGDQNLESADSLTVPRLMHGTWNNTTKVLTFDLARVQGALSCAAYNGRDVVAEWTTSSFSKTFPTEPTDAEGNPVPGYITAVNLDVVCNNVNFSGGSDRETLWSN</sequence>
<evidence type="ECO:0000256" key="2">
    <source>
        <dbReference type="ARBA" id="ARBA00023295"/>
    </source>
</evidence>
<keyword evidence="4" id="KW-1133">Transmembrane helix</keyword>
<accession>A0A553JZG3</accession>
<feature type="domain" description="Fibronectin type-III" evidence="5">
    <location>
        <begin position="1690"/>
        <end position="1789"/>
    </location>
</feature>
<keyword evidence="3" id="KW-0119">Carbohydrate metabolism</keyword>
<dbReference type="CDD" id="cd00063">
    <property type="entry name" value="FN3"/>
    <property type="match status" value="2"/>
</dbReference>
<dbReference type="GO" id="GO:0000272">
    <property type="term" value="P:polysaccharide catabolic process"/>
    <property type="evidence" value="ECO:0007669"/>
    <property type="project" value="UniProtKB-KW"/>
</dbReference>
<dbReference type="NCBIfam" id="NF012211">
    <property type="entry name" value="tand_rpt_95"/>
    <property type="match status" value="1"/>
</dbReference>
<dbReference type="PANTHER" id="PTHR13817:SF166">
    <property type="entry name" value="NEURONAL IGCAM-RELATED"/>
    <property type="match status" value="1"/>
</dbReference>
<dbReference type="Pfam" id="PF17963">
    <property type="entry name" value="Big_9"/>
    <property type="match status" value="5"/>
</dbReference>
<dbReference type="PANTHER" id="PTHR13817">
    <property type="entry name" value="TITIN"/>
    <property type="match status" value="1"/>
</dbReference>
<name>A0A553JZG3_9ACTN</name>
<gene>
    <name evidence="6" type="ORF">FOJ82_11280</name>
</gene>
<dbReference type="InterPro" id="IPR003961">
    <property type="entry name" value="FN3_dom"/>
</dbReference>
<evidence type="ECO:0000313" key="7">
    <source>
        <dbReference type="Proteomes" id="UP000317638"/>
    </source>
</evidence>
<evidence type="ECO:0000259" key="5">
    <source>
        <dbReference type="PROSITE" id="PS50853"/>
    </source>
</evidence>
<feature type="domain" description="Fibronectin type-III" evidence="5">
    <location>
        <begin position="1494"/>
        <end position="1584"/>
    </location>
</feature>
<keyword evidence="2" id="KW-0326">Glycosidase</keyword>
<dbReference type="InterPro" id="IPR050964">
    <property type="entry name" value="Striated_Muscle_Regulatory"/>
</dbReference>
<dbReference type="PROSITE" id="PS50853">
    <property type="entry name" value="FN3"/>
    <property type="match status" value="3"/>
</dbReference>
<dbReference type="InterPro" id="IPR013783">
    <property type="entry name" value="Ig-like_fold"/>
</dbReference>
<evidence type="ECO:0000256" key="4">
    <source>
        <dbReference type="SAM" id="Phobius"/>
    </source>
</evidence>
<comment type="caution">
    <text evidence="6">The sequence shown here is derived from an EMBL/GenBank/DDBJ whole genome shotgun (WGS) entry which is preliminary data.</text>
</comment>
<keyword evidence="2" id="KW-0378">Hydrolase</keyword>
<organism evidence="6 7">
    <name type="scientific">Tessaracoccus rhinocerotis</name>
    <dbReference type="NCBI Taxonomy" id="1689449"/>
    <lineage>
        <taxon>Bacteria</taxon>
        <taxon>Bacillati</taxon>
        <taxon>Actinomycetota</taxon>
        <taxon>Actinomycetes</taxon>
        <taxon>Propionibacteriales</taxon>
        <taxon>Propionibacteriaceae</taxon>
        <taxon>Tessaracoccus</taxon>
    </lineage>
</organism>